<comment type="caution">
    <text evidence="7">The sequence shown here is derived from an EMBL/GenBank/DDBJ whole genome shotgun (WGS) entry which is preliminary data.</text>
</comment>
<gene>
    <name evidence="7" type="primary">OSAHL2_2</name>
    <name evidence="7" type="ORF">HAX54_035816</name>
</gene>
<dbReference type="Proteomes" id="UP000823775">
    <property type="component" value="Unassembled WGS sequence"/>
</dbReference>
<evidence type="ECO:0000259" key="6">
    <source>
        <dbReference type="PROSITE" id="PS51742"/>
    </source>
</evidence>
<proteinExistence type="predicted"/>
<keyword evidence="2 4" id="KW-0238">DNA-binding</keyword>
<keyword evidence="3 4" id="KW-0804">Transcription</keyword>
<dbReference type="Gene3D" id="3.30.1330.80">
    <property type="entry name" value="Hypothetical protein, similar to alpha- acetolactate decarboxylase, domain 2"/>
    <property type="match status" value="1"/>
</dbReference>
<dbReference type="Pfam" id="PF03479">
    <property type="entry name" value="PCC"/>
    <property type="match status" value="1"/>
</dbReference>
<dbReference type="PANTHER" id="PTHR31500">
    <property type="entry name" value="AT-HOOK MOTIF NUCLEAR-LOCALIZED PROTEIN 9"/>
    <property type="match status" value="1"/>
</dbReference>
<sequence length="175" mass="17797">MMDVASKIVSFIQNGPRVVSILSGTGVISNVTLIRDSPSGETVTFEVIVGSYVADGEKEPKSANHFEASPAPLNANLRGRFRIFSLSGSFVLCLKMAVQALGGLSVSVTGSDGQRVHGGVVAGTLTAASSVRWSEDPKSSDDSEASSSTLSNSSLSGMMGANIPPSRGTSGGSSG</sequence>
<keyword evidence="1 4" id="KW-0805">Transcription regulation</keyword>
<evidence type="ECO:0000256" key="1">
    <source>
        <dbReference type="ARBA" id="ARBA00023015"/>
    </source>
</evidence>
<evidence type="ECO:0000256" key="4">
    <source>
        <dbReference type="RuleBase" id="RU367031"/>
    </source>
</evidence>
<protein>
    <recommendedName>
        <fullName evidence="4">AT-hook motif nuclear-localized protein</fullName>
    </recommendedName>
</protein>
<dbReference type="SUPFAM" id="SSF117856">
    <property type="entry name" value="AF0104/ALDC/Ptd012-like"/>
    <property type="match status" value="1"/>
</dbReference>
<dbReference type="InterPro" id="IPR005175">
    <property type="entry name" value="PPC_dom"/>
</dbReference>
<accession>A0ABS8RMK2</accession>
<evidence type="ECO:0000313" key="8">
    <source>
        <dbReference type="Proteomes" id="UP000823775"/>
    </source>
</evidence>
<comment type="subcellular location">
    <subcellularLocation>
        <location evidence="4">Nucleus</location>
    </subcellularLocation>
</comment>
<keyword evidence="8" id="KW-1185">Reference proteome</keyword>
<evidence type="ECO:0000256" key="3">
    <source>
        <dbReference type="ARBA" id="ARBA00023163"/>
    </source>
</evidence>
<feature type="region of interest" description="Disordered" evidence="5">
    <location>
        <begin position="131"/>
        <end position="175"/>
    </location>
</feature>
<feature type="domain" description="PPC" evidence="6">
    <location>
        <begin position="1"/>
        <end position="147"/>
    </location>
</feature>
<dbReference type="PANTHER" id="PTHR31500:SF57">
    <property type="entry name" value="AT-HOOK MOTIF NUCLEAR-LOCALIZED PROTEIN 10"/>
    <property type="match status" value="1"/>
</dbReference>
<dbReference type="CDD" id="cd11378">
    <property type="entry name" value="DUF296"/>
    <property type="match status" value="1"/>
</dbReference>
<comment type="function">
    <text evidence="4">Transcription factor that specifically binds AT-rich DNA sequences related to the nuclear matrix attachment regions (MARs).</text>
</comment>
<feature type="compositionally biased region" description="Low complexity" evidence="5">
    <location>
        <begin position="145"/>
        <end position="168"/>
    </location>
</feature>
<evidence type="ECO:0000256" key="5">
    <source>
        <dbReference type="SAM" id="MobiDB-lite"/>
    </source>
</evidence>
<organism evidence="7 8">
    <name type="scientific">Datura stramonium</name>
    <name type="common">Jimsonweed</name>
    <name type="synonym">Common thornapple</name>
    <dbReference type="NCBI Taxonomy" id="4076"/>
    <lineage>
        <taxon>Eukaryota</taxon>
        <taxon>Viridiplantae</taxon>
        <taxon>Streptophyta</taxon>
        <taxon>Embryophyta</taxon>
        <taxon>Tracheophyta</taxon>
        <taxon>Spermatophyta</taxon>
        <taxon>Magnoliopsida</taxon>
        <taxon>eudicotyledons</taxon>
        <taxon>Gunneridae</taxon>
        <taxon>Pentapetalae</taxon>
        <taxon>asterids</taxon>
        <taxon>lamiids</taxon>
        <taxon>Solanales</taxon>
        <taxon>Solanaceae</taxon>
        <taxon>Solanoideae</taxon>
        <taxon>Datureae</taxon>
        <taxon>Datura</taxon>
    </lineage>
</organism>
<dbReference type="InterPro" id="IPR039605">
    <property type="entry name" value="AHL"/>
</dbReference>
<reference evidence="7 8" key="1">
    <citation type="journal article" date="2021" name="BMC Genomics">
        <title>Datura genome reveals duplications of psychoactive alkaloid biosynthetic genes and high mutation rate following tissue culture.</title>
        <authorList>
            <person name="Rajewski A."/>
            <person name="Carter-House D."/>
            <person name="Stajich J."/>
            <person name="Litt A."/>
        </authorList>
    </citation>
    <scope>NUCLEOTIDE SEQUENCE [LARGE SCALE GENOMIC DNA]</scope>
    <source>
        <strain evidence="7">AR-01</strain>
    </source>
</reference>
<evidence type="ECO:0000313" key="7">
    <source>
        <dbReference type="EMBL" id="MCD7447885.1"/>
    </source>
</evidence>
<comment type="domain">
    <text evidence="4">The PPC domain mediates interactions between AHL proteins.</text>
</comment>
<name>A0ABS8RMK2_DATST</name>
<keyword evidence="4" id="KW-0539">Nucleus</keyword>
<evidence type="ECO:0000256" key="2">
    <source>
        <dbReference type="ARBA" id="ARBA00023125"/>
    </source>
</evidence>
<dbReference type="EMBL" id="JACEIK010000047">
    <property type="protein sequence ID" value="MCD7447885.1"/>
    <property type="molecule type" value="Genomic_DNA"/>
</dbReference>
<dbReference type="PROSITE" id="PS51742">
    <property type="entry name" value="PPC"/>
    <property type="match status" value="1"/>
</dbReference>